<keyword evidence="2" id="KW-1185">Reference proteome</keyword>
<gene>
    <name evidence="1" type="ORF">PSYICH_LOCUS6379</name>
</gene>
<name>A0A9P0CYL4_9CUCU</name>
<dbReference type="EMBL" id="OV651814">
    <property type="protein sequence ID" value="CAH1107072.1"/>
    <property type="molecule type" value="Genomic_DNA"/>
</dbReference>
<protein>
    <submittedName>
        <fullName evidence="1">Uncharacterized protein</fullName>
    </submittedName>
</protein>
<proteinExistence type="predicted"/>
<dbReference type="OrthoDB" id="6780876at2759"/>
<dbReference type="Proteomes" id="UP001153636">
    <property type="component" value="Chromosome 2"/>
</dbReference>
<reference evidence="1" key="1">
    <citation type="submission" date="2022-01" db="EMBL/GenBank/DDBJ databases">
        <authorList>
            <person name="King R."/>
        </authorList>
    </citation>
    <scope>NUCLEOTIDE SEQUENCE</scope>
</reference>
<sequence>MSLDKFGRASEVRKSRNLVASASIGLAHTPDGDTDIENLKVCNVKTPTLNTDAVNKGYVDQHLRNVSNEVINNKQILSQHEKQIKLHGNDVNGLTKQLHDLKEELHTTKFPTFEKHLNEINEFISRNPPTASKHMATKKYVDDVIVITKKFIRADLKKEVTMFTDELNDKIKTSNVNLTQLNILYQNHIDDINRKFDILYKKDFKQLHDDLTTQINNLKSLVMMPKENLMHTEF</sequence>
<accession>A0A9P0CYL4</accession>
<evidence type="ECO:0000313" key="2">
    <source>
        <dbReference type="Proteomes" id="UP001153636"/>
    </source>
</evidence>
<organism evidence="1 2">
    <name type="scientific">Psylliodes chrysocephalus</name>
    <dbReference type="NCBI Taxonomy" id="3402493"/>
    <lineage>
        <taxon>Eukaryota</taxon>
        <taxon>Metazoa</taxon>
        <taxon>Ecdysozoa</taxon>
        <taxon>Arthropoda</taxon>
        <taxon>Hexapoda</taxon>
        <taxon>Insecta</taxon>
        <taxon>Pterygota</taxon>
        <taxon>Neoptera</taxon>
        <taxon>Endopterygota</taxon>
        <taxon>Coleoptera</taxon>
        <taxon>Polyphaga</taxon>
        <taxon>Cucujiformia</taxon>
        <taxon>Chrysomeloidea</taxon>
        <taxon>Chrysomelidae</taxon>
        <taxon>Galerucinae</taxon>
        <taxon>Alticini</taxon>
        <taxon>Psylliodes</taxon>
    </lineage>
</organism>
<evidence type="ECO:0000313" key="1">
    <source>
        <dbReference type="EMBL" id="CAH1107072.1"/>
    </source>
</evidence>
<dbReference type="AlphaFoldDB" id="A0A9P0CYL4"/>